<accession>A0A250FRP2</accession>
<dbReference type="Proteomes" id="UP000217250">
    <property type="component" value="Chromosome"/>
</dbReference>
<protein>
    <submittedName>
        <fullName evidence="1">Uncharacterized protein</fullName>
    </submittedName>
</protein>
<reference evidence="2" key="1">
    <citation type="submission" date="2017-06" db="EMBL/GenBank/DDBJ databases">
        <title>Capnocytophaga spp. assemblies.</title>
        <authorList>
            <person name="Gulvik C.A."/>
        </authorList>
    </citation>
    <scope>NUCLEOTIDE SEQUENCE [LARGE SCALE GENOMIC DNA]</scope>
    <source>
        <strain evidence="2">H1496</strain>
    </source>
</reference>
<evidence type="ECO:0000313" key="1">
    <source>
        <dbReference type="EMBL" id="ATA87852.1"/>
    </source>
</evidence>
<sequence length="93" mass="11125">MKGNTLPRPLNEVLGRKLAYWIAEIDGRLDHEDDFQEKLLQFPKLLEDSTFFDKEEEAFIKDMFLHMLSLTFIVQRHKEEIELFCEEYNNLGC</sequence>
<evidence type="ECO:0000313" key="2">
    <source>
        <dbReference type="Proteomes" id="UP000217250"/>
    </source>
</evidence>
<dbReference type="KEGG" id="cgh:CGC50_12385"/>
<gene>
    <name evidence="1" type="ORF">CGC50_12385</name>
</gene>
<proteinExistence type="predicted"/>
<dbReference type="AlphaFoldDB" id="A0A250FRP2"/>
<dbReference type="GeneID" id="84809333"/>
<organism evidence="1 2">
    <name type="scientific">Capnocytophaga gingivalis</name>
    <dbReference type="NCBI Taxonomy" id="1017"/>
    <lineage>
        <taxon>Bacteria</taxon>
        <taxon>Pseudomonadati</taxon>
        <taxon>Bacteroidota</taxon>
        <taxon>Flavobacteriia</taxon>
        <taxon>Flavobacteriales</taxon>
        <taxon>Flavobacteriaceae</taxon>
        <taxon>Capnocytophaga</taxon>
    </lineage>
</organism>
<dbReference type="RefSeq" id="WP_095911048.1">
    <property type="nucleotide sequence ID" value="NZ_CALAHR010000047.1"/>
</dbReference>
<dbReference type="EMBL" id="CP022386">
    <property type="protein sequence ID" value="ATA87852.1"/>
    <property type="molecule type" value="Genomic_DNA"/>
</dbReference>
<name>A0A250FRP2_9FLAO</name>